<evidence type="ECO:0000313" key="2">
    <source>
        <dbReference type="Proteomes" id="UP000799536"/>
    </source>
</evidence>
<proteinExistence type="predicted"/>
<reference evidence="1" key="1">
    <citation type="journal article" date="2020" name="Stud. Mycol.">
        <title>101 Dothideomycetes genomes: a test case for predicting lifestyles and emergence of pathogens.</title>
        <authorList>
            <person name="Haridas S."/>
            <person name="Albert R."/>
            <person name="Binder M."/>
            <person name="Bloem J."/>
            <person name="Labutti K."/>
            <person name="Salamov A."/>
            <person name="Andreopoulos B."/>
            <person name="Baker S."/>
            <person name="Barry K."/>
            <person name="Bills G."/>
            <person name="Bluhm B."/>
            <person name="Cannon C."/>
            <person name="Castanera R."/>
            <person name="Culley D."/>
            <person name="Daum C."/>
            <person name="Ezra D."/>
            <person name="Gonzalez J."/>
            <person name="Henrissat B."/>
            <person name="Kuo A."/>
            <person name="Liang C."/>
            <person name="Lipzen A."/>
            <person name="Lutzoni F."/>
            <person name="Magnuson J."/>
            <person name="Mondo S."/>
            <person name="Nolan M."/>
            <person name="Ohm R."/>
            <person name="Pangilinan J."/>
            <person name="Park H.-J."/>
            <person name="Ramirez L."/>
            <person name="Alfaro M."/>
            <person name="Sun H."/>
            <person name="Tritt A."/>
            <person name="Yoshinaga Y."/>
            <person name="Zwiers L.-H."/>
            <person name="Turgeon B."/>
            <person name="Goodwin S."/>
            <person name="Spatafora J."/>
            <person name="Crous P."/>
            <person name="Grigoriev I."/>
        </authorList>
    </citation>
    <scope>NUCLEOTIDE SEQUENCE</scope>
    <source>
        <strain evidence="1">ATCC 74209</strain>
    </source>
</reference>
<protein>
    <submittedName>
        <fullName evidence="1">Uncharacterized protein</fullName>
    </submittedName>
</protein>
<gene>
    <name evidence="1" type="ORF">GQ43DRAFT_460024</name>
</gene>
<dbReference type="AlphaFoldDB" id="A0A9P4N2Z9"/>
<sequence>MAMHKLSMQSRQILKSIWSKDSQDDVAKHTERKSIIKLVPPRPSVVIRVSGFTARNVDTHMPEEPPAEQALRTWHGLDELDIDMDAPMTEESPVQLALRALEGSPLDALAAQYVETDSLGDTVSICATVESEDSQRRPPTRGKMIHLAKVVNVYANGPPLCPKLRDPDTARRGHYSGRQMTTAIMSGQKPMIDIDMPVLSFLKIHEIRALKKWLAENTTLSRSGIISRMEKLLQLIFLLQYGCRFERIASWFSCTPRTAQKCCMEVFIALLELHRRTSFPKPSECPLYMSKWGALEWSMIASRRPKEVMRRSLIGHYPWSRSQLLKVIQTLNIWIGRYRAQGQSALFGPVFPWGDVKQTGVKRIETLHQQTAPAALYYKGIDREELEDNTAQELGR</sequence>
<evidence type="ECO:0000313" key="1">
    <source>
        <dbReference type="EMBL" id="KAF2205310.1"/>
    </source>
</evidence>
<keyword evidence="2" id="KW-1185">Reference proteome</keyword>
<comment type="caution">
    <text evidence="1">The sequence shown here is derived from an EMBL/GenBank/DDBJ whole genome shotgun (WGS) entry which is preliminary data.</text>
</comment>
<organism evidence="1 2">
    <name type="scientific">Delitschia confertaspora ATCC 74209</name>
    <dbReference type="NCBI Taxonomy" id="1513339"/>
    <lineage>
        <taxon>Eukaryota</taxon>
        <taxon>Fungi</taxon>
        <taxon>Dikarya</taxon>
        <taxon>Ascomycota</taxon>
        <taxon>Pezizomycotina</taxon>
        <taxon>Dothideomycetes</taxon>
        <taxon>Pleosporomycetidae</taxon>
        <taxon>Pleosporales</taxon>
        <taxon>Delitschiaceae</taxon>
        <taxon>Delitschia</taxon>
    </lineage>
</organism>
<name>A0A9P4N2Z9_9PLEO</name>
<dbReference type="Proteomes" id="UP000799536">
    <property type="component" value="Unassembled WGS sequence"/>
</dbReference>
<accession>A0A9P4N2Z9</accession>
<dbReference type="OrthoDB" id="3786878at2759"/>
<dbReference type="EMBL" id="ML993858">
    <property type="protein sequence ID" value="KAF2205310.1"/>
    <property type="molecule type" value="Genomic_DNA"/>
</dbReference>